<organism evidence="2 3">
    <name type="scientific">Mollisia scopiformis</name>
    <name type="common">Conifer needle endophyte fungus</name>
    <name type="synonym">Phialocephala scopiformis</name>
    <dbReference type="NCBI Taxonomy" id="149040"/>
    <lineage>
        <taxon>Eukaryota</taxon>
        <taxon>Fungi</taxon>
        <taxon>Dikarya</taxon>
        <taxon>Ascomycota</taxon>
        <taxon>Pezizomycotina</taxon>
        <taxon>Leotiomycetes</taxon>
        <taxon>Helotiales</taxon>
        <taxon>Mollisiaceae</taxon>
        <taxon>Mollisia</taxon>
    </lineage>
</organism>
<reference evidence="2 3" key="1">
    <citation type="submission" date="2015-10" db="EMBL/GenBank/DDBJ databases">
        <title>Full genome of DAOMC 229536 Phialocephala scopiformis, a fungal endophyte of spruce producing the potent anti-insectan compound rugulosin.</title>
        <authorList>
            <consortium name="DOE Joint Genome Institute"/>
            <person name="Walker A.K."/>
            <person name="Frasz S.L."/>
            <person name="Seifert K.A."/>
            <person name="Miller J.D."/>
            <person name="Mondo S.J."/>
            <person name="Labutti K."/>
            <person name="Lipzen A."/>
            <person name="Dockter R."/>
            <person name="Kennedy M."/>
            <person name="Grigoriev I.V."/>
            <person name="Spatafora J.W."/>
        </authorList>
    </citation>
    <scope>NUCLEOTIDE SEQUENCE [LARGE SCALE GENOMIC DNA]</scope>
    <source>
        <strain evidence="2 3">CBS 120377</strain>
    </source>
</reference>
<name>A0A194X2R4_MOLSC</name>
<dbReference type="InterPro" id="IPR045518">
    <property type="entry name" value="2EXR"/>
</dbReference>
<dbReference type="AlphaFoldDB" id="A0A194X2R4"/>
<dbReference type="PANTHER" id="PTHR35910:SF6">
    <property type="entry name" value="2EXR DOMAIN-CONTAINING PROTEIN"/>
    <property type="match status" value="1"/>
</dbReference>
<dbReference type="RefSeq" id="XP_018068830.1">
    <property type="nucleotide sequence ID" value="XM_018205315.1"/>
</dbReference>
<dbReference type="Pfam" id="PF20150">
    <property type="entry name" value="2EXR"/>
    <property type="match status" value="1"/>
</dbReference>
<dbReference type="OrthoDB" id="3513892at2759"/>
<keyword evidence="3" id="KW-1185">Reference proteome</keyword>
<proteinExistence type="predicted"/>
<dbReference type="InParanoid" id="A0A194X2R4"/>
<accession>A0A194X2R4</accession>
<feature type="domain" description="2EXR" evidence="1">
    <location>
        <begin position="33"/>
        <end position="114"/>
    </location>
</feature>
<dbReference type="PANTHER" id="PTHR35910">
    <property type="entry name" value="2EXR DOMAIN-CONTAINING PROTEIN"/>
    <property type="match status" value="1"/>
</dbReference>
<dbReference type="KEGG" id="psco:LY89DRAFT_140532"/>
<evidence type="ECO:0000259" key="1">
    <source>
        <dbReference type="Pfam" id="PF20150"/>
    </source>
</evidence>
<protein>
    <recommendedName>
        <fullName evidence="1">2EXR domain-containing protein</fullName>
    </recommendedName>
</protein>
<dbReference type="GeneID" id="28815041"/>
<dbReference type="EMBL" id="KQ947420">
    <property type="protein sequence ID" value="KUJ14475.1"/>
    <property type="molecule type" value="Genomic_DNA"/>
</dbReference>
<evidence type="ECO:0000313" key="3">
    <source>
        <dbReference type="Proteomes" id="UP000070700"/>
    </source>
</evidence>
<sequence length="403" mass="46334">MIDAQSHEAAACLHPPKFTMGQSPSTTRQRGDFEKFLHLDYDVRFMIWRLSLPGPRIVEVQHSHNVEDPSWISTCHPPPTLQVCRESRMIALKFYTFCHSDRMRVYLNPSIDTLYFGPFANQHAFAEFVEHADPDDLLSLKKLAINEMYLPTWRSGPPWTTFPSIGDSPSKILTGLTRLLIGVEIESEGYPNTAKLHAVTWEGWLFGGGPWTNEEMETLNGNDDPNLIMSAHSWDGHLFHIDTRGFVAAYSGSMAFQTAIEGHFRHKLLKFYYPPDPDRLGLRKQNRPHLTSRILPPDSYVWSWYRRVYRAVARADARVKRIFEMQKRENPLNLDIWDPPRVASFVRPAGSFLSWKQCLEPVFDAWWSSYQDLTRFAIAGKGKGNCIDEHGDIDSTVNTEHRA</sequence>
<gene>
    <name evidence="2" type="ORF">LY89DRAFT_140532</name>
</gene>
<evidence type="ECO:0000313" key="2">
    <source>
        <dbReference type="EMBL" id="KUJ14475.1"/>
    </source>
</evidence>
<dbReference type="Proteomes" id="UP000070700">
    <property type="component" value="Unassembled WGS sequence"/>
</dbReference>